<dbReference type="GO" id="GO:0005634">
    <property type="term" value="C:nucleus"/>
    <property type="evidence" value="ECO:0007669"/>
    <property type="project" value="TreeGrafter"/>
</dbReference>
<dbReference type="GO" id="GO:0008138">
    <property type="term" value="F:protein tyrosine/serine/threonine phosphatase activity"/>
    <property type="evidence" value="ECO:0007669"/>
    <property type="project" value="InterPro"/>
</dbReference>
<keyword evidence="4" id="KW-0904">Protein phosphatase</keyword>
<accession>A0AAV9XCK6</accession>
<dbReference type="PIRSF" id="PIRSF000941">
    <property type="entry name" value="DUSP12"/>
    <property type="match status" value="1"/>
</dbReference>
<evidence type="ECO:0000256" key="4">
    <source>
        <dbReference type="ARBA" id="ARBA00022912"/>
    </source>
</evidence>
<reference evidence="8 9" key="1">
    <citation type="submission" date="2019-10" db="EMBL/GenBank/DDBJ databases">
        <authorList>
            <person name="Palmer J.M."/>
        </authorList>
    </citation>
    <scope>NUCLEOTIDE SEQUENCE [LARGE SCALE GENOMIC DNA]</scope>
    <source>
        <strain evidence="8 9">TWF694</strain>
    </source>
</reference>
<dbReference type="AlphaFoldDB" id="A0AAV9XCK6"/>
<organism evidence="8 9">
    <name type="scientific">Orbilia ellipsospora</name>
    <dbReference type="NCBI Taxonomy" id="2528407"/>
    <lineage>
        <taxon>Eukaryota</taxon>
        <taxon>Fungi</taxon>
        <taxon>Dikarya</taxon>
        <taxon>Ascomycota</taxon>
        <taxon>Pezizomycotina</taxon>
        <taxon>Orbiliomycetes</taxon>
        <taxon>Orbiliales</taxon>
        <taxon>Orbiliaceae</taxon>
        <taxon>Orbilia</taxon>
    </lineage>
</organism>
<dbReference type="EMBL" id="JAVHJO010000007">
    <property type="protein sequence ID" value="KAK6538889.1"/>
    <property type="molecule type" value="Genomic_DNA"/>
</dbReference>
<evidence type="ECO:0000256" key="2">
    <source>
        <dbReference type="ARBA" id="ARBA00013064"/>
    </source>
</evidence>
<dbReference type="PANTHER" id="PTHR45848">
    <property type="entry name" value="DUAL SPECIFICITY PROTEIN PHOSPHATASE 12 FAMILY MEMBER"/>
    <property type="match status" value="1"/>
</dbReference>
<sequence length="347" mass="38552">MSIHPANIKLLELTTGASAAAVLQKLLAVRERNSAMDKIGDTQLYIGGMFVMRRTDELQSKNITHVVSVLRGRLDPKLFEPYTTTGRHLHIQVDDDDDENLIEYFQTSNDFIDKAVQTGGNVFIHCAMGISRSSTIASAYLIYKKQIPPDAALGIIRQTRPIVHPNFGFAQQLQIYYENLDEAIKNLGDVPAYQRYLYRKEVEISRQARKAPTINHYAEDNGDAAGGEVEVKCKMCRRTLANSKYFVEHTPKPTVRATSQSVVGASSSSGSDSPQATCQHIFVDPIAWMRPELQKEQLEGKLECPKCNAKVGSYAWQGMKCSCGSWVTPAISLAKGKVDEVRPRSAL</sequence>
<name>A0AAV9XCK6_9PEZI</name>
<dbReference type="EC" id="3.1.3.48" evidence="2"/>
<dbReference type="PROSITE" id="PS50054">
    <property type="entry name" value="TYR_PHOSPHATASE_DUAL"/>
    <property type="match status" value="1"/>
</dbReference>
<dbReference type="InterPro" id="IPR016278">
    <property type="entry name" value="DUSP12"/>
</dbReference>
<evidence type="ECO:0000313" key="9">
    <source>
        <dbReference type="Proteomes" id="UP001365542"/>
    </source>
</evidence>
<protein>
    <recommendedName>
        <fullName evidence="2">protein-tyrosine-phosphatase</fullName>
        <ecNumber evidence="2">3.1.3.48</ecNumber>
    </recommendedName>
</protein>
<evidence type="ECO:0000313" key="8">
    <source>
        <dbReference type="EMBL" id="KAK6538889.1"/>
    </source>
</evidence>
<evidence type="ECO:0000256" key="1">
    <source>
        <dbReference type="ARBA" id="ARBA00008601"/>
    </source>
</evidence>
<dbReference type="GO" id="GO:0004725">
    <property type="term" value="F:protein tyrosine phosphatase activity"/>
    <property type="evidence" value="ECO:0007669"/>
    <property type="project" value="UniProtKB-EC"/>
</dbReference>
<comment type="caution">
    <text evidence="8">The sequence shown here is derived from an EMBL/GenBank/DDBJ whole genome shotgun (WGS) entry which is preliminary data.</text>
</comment>
<dbReference type="InterPro" id="IPR016130">
    <property type="entry name" value="Tyr_Pase_AS"/>
</dbReference>
<dbReference type="Proteomes" id="UP001365542">
    <property type="component" value="Unassembled WGS sequence"/>
</dbReference>
<evidence type="ECO:0000259" key="7">
    <source>
        <dbReference type="PROSITE" id="PS50056"/>
    </source>
</evidence>
<dbReference type="PROSITE" id="PS50056">
    <property type="entry name" value="TYR_PHOSPHATASE_2"/>
    <property type="match status" value="1"/>
</dbReference>
<evidence type="ECO:0000256" key="5">
    <source>
        <dbReference type="PIRSR" id="PIRSR000941-50"/>
    </source>
</evidence>
<dbReference type="InterPro" id="IPR020422">
    <property type="entry name" value="TYR_PHOSPHATASE_DUAL_dom"/>
</dbReference>
<keyword evidence="3" id="KW-0378">Hydrolase</keyword>
<dbReference type="InterPro" id="IPR000387">
    <property type="entry name" value="Tyr_Pase_dom"/>
</dbReference>
<gene>
    <name evidence="8" type="primary">YVH1</name>
    <name evidence="8" type="ORF">TWF694_010446</name>
</gene>
<evidence type="ECO:0000259" key="6">
    <source>
        <dbReference type="PROSITE" id="PS50054"/>
    </source>
</evidence>
<dbReference type="SMART" id="SM00195">
    <property type="entry name" value="DSPc"/>
    <property type="match status" value="1"/>
</dbReference>
<dbReference type="SUPFAM" id="SSF52799">
    <property type="entry name" value="(Phosphotyrosine protein) phosphatases II"/>
    <property type="match status" value="1"/>
</dbReference>
<keyword evidence="9" id="KW-1185">Reference proteome</keyword>
<feature type="domain" description="Tyrosine specific protein phosphatases" evidence="7">
    <location>
        <begin position="102"/>
        <end position="161"/>
    </location>
</feature>
<feature type="domain" description="Tyrosine-protein phosphatase" evidence="6">
    <location>
        <begin position="33"/>
        <end position="182"/>
    </location>
</feature>
<dbReference type="PANTHER" id="PTHR45848:SF4">
    <property type="entry name" value="DUAL SPECIFICITY PROTEIN PHOSPHATASE 12"/>
    <property type="match status" value="1"/>
</dbReference>
<dbReference type="Gene3D" id="3.90.190.10">
    <property type="entry name" value="Protein tyrosine phosphatase superfamily"/>
    <property type="match status" value="1"/>
</dbReference>
<dbReference type="InterPro" id="IPR000340">
    <property type="entry name" value="Dual-sp_phosphatase_cat-dom"/>
</dbReference>
<dbReference type="PROSITE" id="PS00383">
    <property type="entry name" value="TYR_PHOSPHATASE_1"/>
    <property type="match status" value="1"/>
</dbReference>
<feature type="active site" description="Phosphocysteine intermediate" evidence="5">
    <location>
        <position position="126"/>
    </location>
</feature>
<proteinExistence type="inferred from homology"/>
<dbReference type="InterPro" id="IPR029021">
    <property type="entry name" value="Prot-tyrosine_phosphatase-like"/>
</dbReference>
<comment type="similarity">
    <text evidence="1">Belongs to the protein-tyrosine phosphatase family. Non-receptor class dual specificity subfamily.</text>
</comment>
<dbReference type="Pfam" id="PF00782">
    <property type="entry name" value="DSPc"/>
    <property type="match status" value="1"/>
</dbReference>
<evidence type="ECO:0000256" key="3">
    <source>
        <dbReference type="ARBA" id="ARBA00022801"/>
    </source>
</evidence>